<organism evidence="2 3">
    <name type="scientific">Penicillium chermesinum</name>
    <dbReference type="NCBI Taxonomy" id="63820"/>
    <lineage>
        <taxon>Eukaryota</taxon>
        <taxon>Fungi</taxon>
        <taxon>Dikarya</taxon>
        <taxon>Ascomycota</taxon>
        <taxon>Pezizomycotina</taxon>
        <taxon>Eurotiomycetes</taxon>
        <taxon>Eurotiomycetidae</taxon>
        <taxon>Eurotiales</taxon>
        <taxon>Aspergillaceae</taxon>
        <taxon>Penicillium</taxon>
    </lineage>
</organism>
<dbReference type="GO" id="GO:0017000">
    <property type="term" value="P:antibiotic biosynthetic process"/>
    <property type="evidence" value="ECO:0007669"/>
    <property type="project" value="UniProtKB-ARBA"/>
</dbReference>
<protein>
    <recommendedName>
        <fullName evidence="1">AB hydrolase-1 domain-containing protein</fullName>
    </recommendedName>
</protein>
<dbReference type="GO" id="GO:0072330">
    <property type="term" value="P:monocarboxylic acid biosynthetic process"/>
    <property type="evidence" value="ECO:0007669"/>
    <property type="project" value="UniProtKB-ARBA"/>
</dbReference>
<dbReference type="InterPro" id="IPR000073">
    <property type="entry name" value="AB_hydrolase_1"/>
</dbReference>
<reference evidence="2" key="1">
    <citation type="submission" date="2022-11" db="EMBL/GenBank/DDBJ databases">
        <authorList>
            <person name="Petersen C."/>
        </authorList>
    </citation>
    <scope>NUCLEOTIDE SEQUENCE</scope>
    <source>
        <strain evidence="2">IBT 19713</strain>
    </source>
</reference>
<sequence>MSDPLSVVSKSCFHRRVILDTANGPLSVSYADIGSAEGPVLLFIPGMFASRYGSLSIHAIAEQVGVRLLVVDRFGMGATSNVPLPKRIAAWVDLFPRFLAHLGIPRVTLVSHSAGTIYLFNTLALCREFVHPQVFVIAPWIDPACSRSTLWRSMQYMPTKVFSIWNQLPRFFITKASPALATSGTFFRNLAPKSNKAIEEERTFMEVNYARIEKSYGVPRKESAELSSLCVRFMFTEESVGANSEALYCLRKAEANDWGVCSDYAQFAQTVARERSPENKLTFRAYFGATDIMIGRQGQKYFEDCWQGYPETINFVSRAIEGSDHDTVSQSVEVWEDIFSSVLASIG</sequence>
<dbReference type="AlphaFoldDB" id="A0A9W9P6J3"/>
<feature type="domain" description="AB hydrolase-1" evidence="1">
    <location>
        <begin position="41"/>
        <end position="188"/>
    </location>
</feature>
<proteinExistence type="predicted"/>
<dbReference type="OrthoDB" id="294702at2759"/>
<dbReference type="EMBL" id="JAPQKS010000003">
    <property type="protein sequence ID" value="KAJ5238784.1"/>
    <property type="molecule type" value="Genomic_DNA"/>
</dbReference>
<dbReference type="SUPFAM" id="SSF53474">
    <property type="entry name" value="alpha/beta-Hydrolases"/>
    <property type="match status" value="1"/>
</dbReference>
<evidence type="ECO:0000259" key="1">
    <source>
        <dbReference type="Pfam" id="PF12697"/>
    </source>
</evidence>
<comment type="caution">
    <text evidence="2">The sequence shown here is derived from an EMBL/GenBank/DDBJ whole genome shotgun (WGS) entry which is preliminary data.</text>
</comment>
<evidence type="ECO:0000313" key="3">
    <source>
        <dbReference type="Proteomes" id="UP001150941"/>
    </source>
</evidence>
<dbReference type="GeneID" id="83200003"/>
<reference evidence="2" key="2">
    <citation type="journal article" date="2023" name="IMA Fungus">
        <title>Comparative genomic study of the Penicillium genus elucidates a diverse pangenome and 15 lateral gene transfer events.</title>
        <authorList>
            <person name="Petersen C."/>
            <person name="Sorensen T."/>
            <person name="Nielsen M.R."/>
            <person name="Sondergaard T.E."/>
            <person name="Sorensen J.L."/>
            <person name="Fitzpatrick D.A."/>
            <person name="Frisvad J.C."/>
            <person name="Nielsen K.L."/>
        </authorList>
    </citation>
    <scope>NUCLEOTIDE SEQUENCE</scope>
    <source>
        <strain evidence="2">IBT 19713</strain>
    </source>
</reference>
<keyword evidence="3" id="KW-1185">Reference proteome</keyword>
<dbReference type="Gene3D" id="3.40.50.1820">
    <property type="entry name" value="alpha/beta hydrolase"/>
    <property type="match status" value="1"/>
</dbReference>
<dbReference type="RefSeq" id="XP_058331703.1">
    <property type="nucleotide sequence ID" value="XM_058472700.1"/>
</dbReference>
<gene>
    <name evidence="2" type="ORF">N7468_003403</name>
</gene>
<dbReference type="Pfam" id="PF12697">
    <property type="entry name" value="Abhydrolase_6"/>
    <property type="match status" value="1"/>
</dbReference>
<dbReference type="Proteomes" id="UP001150941">
    <property type="component" value="Unassembled WGS sequence"/>
</dbReference>
<dbReference type="InterPro" id="IPR029058">
    <property type="entry name" value="AB_hydrolase_fold"/>
</dbReference>
<name>A0A9W9P6J3_9EURO</name>
<evidence type="ECO:0000313" key="2">
    <source>
        <dbReference type="EMBL" id="KAJ5238784.1"/>
    </source>
</evidence>
<accession>A0A9W9P6J3</accession>